<reference evidence="1" key="1">
    <citation type="journal article" date="2017" name="Nature">
        <title>The genome of Chenopodium quinoa.</title>
        <authorList>
            <person name="Jarvis D.E."/>
            <person name="Ho Y.S."/>
            <person name="Lightfoot D.J."/>
            <person name="Schmoeckel S.M."/>
            <person name="Li B."/>
            <person name="Borm T.J.A."/>
            <person name="Ohyanagi H."/>
            <person name="Mineta K."/>
            <person name="Michell C.T."/>
            <person name="Saber N."/>
            <person name="Kharbatia N.M."/>
            <person name="Rupper R.R."/>
            <person name="Sharp A.R."/>
            <person name="Dally N."/>
            <person name="Boughton B.A."/>
            <person name="Woo Y.H."/>
            <person name="Gao G."/>
            <person name="Schijlen E.G.W.M."/>
            <person name="Guo X."/>
            <person name="Momin A.A."/>
            <person name="Negrao S."/>
            <person name="Al-Babili S."/>
            <person name="Gehring C."/>
            <person name="Roessner U."/>
            <person name="Jung C."/>
            <person name="Murphy K."/>
            <person name="Arold S.T."/>
            <person name="Gojobori T."/>
            <person name="van der Linden C.G."/>
            <person name="van Loo E.N."/>
            <person name="Jellen E.N."/>
            <person name="Maughan P.J."/>
            <person name="Tester M."/>
        </authorList>
    </citation>
    <scope>NUCLEOTIDE SEQUENCE [LARGE SCALE GENOMIC DNA]</scope>
    <source>
        <strain evidence="1">cv. PI 614886</strain>
    </source>
</reference>
<dbReference type="EnsemblPlants" id="AUR62013722-RA">
    <property type="protein sequence ID" value="AUR62013722-RA:cds"/>
    <property type="gene ID" value="AUR62013722"/>
</dbReference>
<organism evidence="1 2">
    <name type="scientific">Chenopodium quinoa</name>
    <name type="common">Quinoa</name>
    <dbReference type="NCBI Taxonomy" id="63459"/>
    <lineage>
        <taxon>Eukaryota</taxon>
        <taxon>Viridiplantae</taxon>
        <taxon>Streptophyta</taxon>
        <taxon>Embryophyta</taxon>
        <taxon>Tracheophyta</taxon>
        <taxon>Spermatophyta</taxon>
        <taxon>Magnoliopsida</taxon>
        <taxon>eudicotyledons</taxon>
        <taxon>Gunneridae</taxon>
        <taxon>Pentapetalae</taxon>
        <taxon>Caryophyllales</taxon>
        <taxon>Chenopodiaceae</taxon>
        <taxon>Chenopodioideae</taxon>
        <taxon>Atripliceae</taxon>
        <taxon>Chenopodium</taxon>
    </lineage>
</organism>
<sequence length="160" mass="17485">MEEKSSSSVNNNDGVKFGIEEAWKWVPSGTHWWWVIASAAQLGWGIKSYKKGFTGDCRFMPARAFGVASLFVGAAATASVSALSAAGIHNGKHLVYVRTLKGDQKDEPGSTRYFIDLQASDDLKINTYYAQVLEIAGLTPTKKKLEVFKRQENAPIAVAN</sequence>
<dbReference type="Gramene" id="AUR62013722-RA">
    <property type="protein sequence ID" value="AUR62013722-RA:cds"/>
    <property type="gene ID" value="AUR62013722"/>
</dbReference>
<dbReference type="AlphaFoldDB" id="A0A803LIC5"/>
<dbReference type="PANTHER" id="PTHR37744:SF1">
    <property type="entry name" value="STAR LIPID TRANSFER-LIKE PROTEIN"/>
    <property type="match status" value="1"/>
</dbReference>
<evidence type="ECO:0000313" key="1">
    <source>
        <dbReference type="EnsemblPlants" id="AUR62013722-RA:cds"/>
    </source>
</evidence>
<reference evidence="1" key="2">
    <citation type="submission" date="2021-03" db="UniProtKB">
        <authorList>
            <consortium name="EnsemblPlants"/>
        </authorList>
    </citation>
    <scope>IDENTIFICATION</scope>
</reference>
<dbReference type="PANTHER" id="PTHR37744">
    <property type="entry name" value="STAR LIPID TRANSFER-LIKE PROTEIN"/>
    <property type="match status" value="1"/>
</dbReference>
<evidence type="ECO:0000313" key="2">
    <source>
        <dbReference type="Proteomes" id="UP000596660"/>
    </source>
</evidence>
<accession>A0A803LIC5</accession>
<keyword evidence="2" id="KW-1185">Reference proteome</keyword>
<dbReference type="Proteomes" id="UP000596660">
    <property type="component" value="Unplaced"/>
</dbReference>
<protein>
    <submittedName>
        <fullName evidence="1">Uncharacterized protein</fullName>
    </submittedName>
</protein>
<name>A0A803LIC5_CHEQI</name>
<proteinExistence type="predicted"/>